<keyword evidence="5" id="KW-1185">Reference proteome</keyword>
<proteinExistence type="predicted"/>
<gene>
    <name evidence="4" type="ORF">GCM10007036_14090</name>
</gene>
<evidence type="ECO:0000313" key="5">
    <source>
        <dbReference type="Proteomes" id="UP000603912"/>
    </source>
</evidence>
<dbReference type="AlphaFoldDB" id="A0A917I6J4"/>
<dbReference type="InterPro" id="IPR055592">
    <property type="entry name" value="DUF7168"/>
</dbReference>
<dbReference type="InterPro" id="IPR024498">
    <property type="entry name" value="DUF2786"/>
</dbReference>
<reference evidence="4" key="1">
    <citation type="journal article" date="2014" name="Int. J. Syst. Evol. Microbiol.">
        <title>Complete genome sequence of Corynebacterium casei LMG S-19264T (=DSM 44701T), isolated from a smear-ripened cheese.</title>
        <authorList>
            <consortium name="US DOE Joint Genome Institute (JGI-PGF)"/>
            <person name="Walter F."/>
            <person name="Albersmeier A."/>
            <person name="Kalinowski J."/>
            <person name="Ruckert C."/>
        </authorList>
    </citation>
    <scope>NUCLEOTIDE SEQUENCE</scope>
    <source>
        <strain evidence="4">CGMCC 1.12214</strain>
    </source>
</reference>
<evidence type="ECO:0000313" key="4">
    <source>
        <dbReference type="EMBL" id="GGH14633.1"/>
    </source>
</evidence>
<evidence type="ECO:0000259" key="2">
    <source>
        <dbReference type="Pfam" id="PF10979"/>
    </source>
</evidence>
<feature type="domain" description="DUF2786" evidence="2">
    <location>
        <begin position="9"/>
        <end position="49"/>
    </location>
</feature>
<accession>A0A917I6J4</accession>
<feature type="region of interest" description="Disordered" evidence="1">
    <location>
        <begin position="213"/>
        <end position="262"/>
    </location>
</feature>
<evidence type="ECO:0000259" key="3">
    <source>
        <dbReference type="Pfam" id="PF23771"/>
    </source>
</evidence>
<dbReference type="EMBL" id="BMES01000001">
    <property type="protein sequence ID" value="GGH14633.1"/>
    <property type="molecule type" value="Genomic_DNA"/>
</dbReference>
<evidence type="ECO:0008006" key="6">
    <source>
        <dbReference type="Google" id="ProtNLM"/>
    </source>
</evidence>
<feature type="domain" description="DUF7168" evidence="3">
    <location>
        <begin position="65"/>
        <end position="207"/>
    </location>
</feature>
<comment type="caution">
    <text evidence="4">The sequence shown here is derived from an EMBL/GenBank/DDBJ whole genome shotgun (WGS) entry which is preliminary data.</text>
</comment>
<dbReference type="Proteomes" id="UP000603912">
    <property type="component" value="Unassembled WGS sequence"/>
</dbReference>
<evidence type="ECO:0000256" key="1">
    <source>
        <dbReference type="SAM" id="MobiDB-lite"/>
    </source>
</evidence>
<sequence>MTDFTVQEKLKHRIRALLAKSVENGASEHEALAAAEKAQELLAKYGLSREEMDAEAFVLNRFADKSASRGFNWSEQLAYGVAVFTGTFPFRQEGVITLHGRETDGMFANWLIDALDGFVSRQAMAYAADTGGIKSSGKASKPRPFGQSDLFGSSSRAVEAVRPETEWQRKDRMKSFAVGVCHRIEARLIELATAETRRRMDDARNDLVKNRGMSFKKGGTRRDSIGDKGAYAAGQRAGDSAAFNRPVGGSRGSAAPLQIGGR</sequence>
<feature type="region of interest" description="Disordered" evidence="1">
    <location>
        <begin position="131"/>
        <end position="151"/>
    </location>
</feature>
<reference evidence="4" key="2">
    <citation type="submission" date="2020-09" db="EMBL/GenBank/DDBJ databases">
        <authorList>
            <person name="Sun Q."/>
            <person name="Zhou Y."/>
        </authorList>
    </citation>
    <scope>NUCLEOTIDE SEQUENCE</scope>
    <source>
        <strain evidence="4">CGMCC 1.12214</strain>
    </source>
</reference>
<dbReference type="Pfam" id="PF10979">
    <property type="entry name" value="DUF2786"/>
    <property type="match status" value="1"/>
</dbReference>
<organism evidence="4 5">
    <name type="scientific">Alsobacter metallidurans</name>
    <dbReference type="NCBI Taxonomy" id="340221"/>
    <lineage>
        <taxon>Bacteria</taxon>
        <taxon>Pseudomonadati</taxon>
        <taxon>Pseudomonadota</taxon>
        <taxon>Alphaproteobacteria</taxon>
        <taxon>Hyphomicrobiales</taxon>
        <taxon>Alsobacteraceae</taxon>
        <taxon>Alsobacter</taxon>
    </lineage>
</organism>
<dbReference type="RefSeq" id="WP_188516947.1">
    <property type="nucleotide sequence ID" value="NZ_BMES01000001.1"/>
</dbReference>
<dbReference type="Pfam" id="PF23771">
    <property type="entry name" value="DUF7168"/>
    <property type="match status" value="1"/>
</dbReference>
<name>A0A917I6J4_9HYPH</name>
<protein>
    <recommendedName>
        <fullName evidence="6">DUF2786 domain-containing protein</fullName>
    </recommendedName>
</protein>